<evidence type="ECO:0000313" key="3">
    <source>
        <dbReference type="EMBL" id="KAK9008987.1"/>
    </source>
</evidence>
<dbReference type="Proteomes" id="UP001396334">
    <property type="component" value="Unassembled WGS sequence"/>
</dbReference>
<dbReference type="EMBL" id="JBBPBN010000025">
    <property type="protein sequence ID" value="KAK9008987.1"/>
    <property type="molecule type" value="Genomic_DNA"/>
</dbReference>
<dbReference type="PANTHER" id="PTHR31286">
    <property type="entry name" value="GLYCINE-RICH CELL WALL STRUCTURAL PROTEIN 1.8-LIKE"/>
    <property type="match status" value="1"/>
</dbReference>
<keyword evidence="4" id="KW-1185">Reference proteome</keyword>
<evidence type="ECO:0000256" key="1">
    <source>
        <dbReference type="SAM" id="MobiDB-lite"/>
    </source>
</evidence>
<proteinExistence type="predicted"/>
<feature type="compositionally biased region" description="Polar residues" evidence="1">
    <location>
        <begin position="14"/>
        <end position="26"/>
    </location>
</feature>
<feature type="domain" description="DUF4283" evidence="2">
    <location>
        <begin position="91"/>
        <end position="170"/>
    </location>
</feature>
<dbReference type="Pfam" id="PF14111">
    <property type="entry name" value="DUF4283"/>
    <property type="match status" value="1"/>
</dbReference>
<evidence type="ECO:0000259" key="2">
    <source>
        <dbReference type="Pfam" id="PF14111"/>
    </source>
</evidence>
<dbReference type="InterPro" id="IPR040256">
    <property type="entry name" value="At4g02000-like"/>
</dbReference>
<feature type="compositionally biased region" description="Basic and acidic residues" evidence="1">
    <location>
        <begin position="1"/>
        <end position="12"/>
    </location>
</feature>
<sequence length="182" mass="20805">MEGIESEPKVVQKEPTNLNSNPPAQQIPTVNAPFYCDTLLGGTQPQTPDDALGLDDEDIELLEGDVIWGYYDCTIFIDFLDCVWELAIISLDQTIVIKLLGRKIVYGTLRTKINEVLKPTESFQLIDIKNNYFLLTIHSRSDYMKALTEGPWMIFGHYLIIEPWAIDFSVHQPFPKKVITWV</sequence>
<evidence type="ECO:0000313" key="4">
    <source>
        <dbReference type="Proteomes" id="UP001396334"/>
    </source>
</evidence>
<dbReference type="InterPro" id="IPR025558">
    <property type="entry name" value="DUF4283"/>
</dbReference>
<gene>
    <name evidence="3" type="ORF">V6N11_080463</name>
</gene>
<accession>A0ABR2R7U2</accession>
<comment type="caution">
    <text evidence="3">The sequence shown here is derived from an EMBL/GenBank/DDBJ whole genome shotgun (WGS) entry which is preliminary data.</text>
</comment>
<protein>
    <recommendedName>
        <fullName evidence="2">DUF4283 domain-containing protein</fullName>
    </recommendedName>
</protein>
<organism evidence="3 4">
    <name type="scientific">Hibiscus sabdariffa</name>
    <name type="common">roselle</name>
    <dbReference type="NCBI Taxonomy" id="183260"/>
    <lineage>
        <taxon>Eukaryota</taxon>
        <taxon>Viridiplantae</taxon>
        <taxon>Streptophyta</taxon>
        <taxon>Embryophyta</taxon>
        <taxon>Tracheophyta</taxon>
        <taxon>Spermatophyta</taxon>
        <taxon>Magnoliopsida</taxon>
        <taxon>eudicotyledons</taxon>
        <taxon>Gunneridae</taxon>
        <taxon>Pentapetalae</taxon>
        <taxon>rosids</taxon>
        <taxon>malvids</taxon>
        <taxon>Malvales</taxon>
        <taxon>Malvaceae</taxon>
        <taxon>Malvoideae</taxon>
        <taxon>Hibiscus</taxon>
    </lineage>
</organism>
<name>A0ABR2R7U2_9ROSI</name>
<dbReference type="PANTHER" id="PTHR31286:SF173">
    <property type="entry name" value="DUF4283 DOMAIN-CONTAINING PROTEIN"/>
    <property type="match status" value="1"/>
</dbReference>
<reference evidence="3 4" key="1">
    <citation type="journal article" date="2024" name="G3 (Bethesda)">
        <title>Genome assembly of Hibiscus sabdariffa L. provides insights into metabolisms of medicinal natural products.</title>
        <authorList>
            <person name="Kim T."/>
        </authorList>
    </citation>
    <scope>NUCLEOTIDE SEQUENCE [LARGE SCALE GENOMIC DNA]</scope>
    <source>
        <strain evidence="3">TK-2024</strain>
        <tissue evidence="3">Old leaves</tissue>
    </source>
</reference>
<feature type="region of interest" description="Disordered" evidence="1">
    <location>
        <begin position="1"/>
        <end position="26"/>
    </location>
</feature>